<dbReference type="HOGENOM" id="CLU_080357_0_0_4"/>
<accession>A0A0H2XR89</accession>
<sequence>MAVLPAAIHAMPKEVPDSLRPLFRPLRHFAALACMSAALAACSPSYDWRTLHNDAGYTIDLPAKPTVEEQPVALGGTSMPMRMQAAHVDGAVFAVGTLTLPDDRDDTRRTALDFLRAGLSRNLEGAPQTAAVPVPLAAGGAVNGLELRIAGAAAGGDRARKTIVARLAARGRHAYQAVVIADGPLAQEQLDQFFGSFKLD</sequence>
<protein>
    <submittedName>
        <fullName evidence="1">Uncharacterized protein</fullName>
    </submittedName>
</protein>
<evidence type="ECO:0000313" key="1">
    <source>
        <dbReference type="EMBL" id="ABF77156.1"/>
    </source>
</evidence>
<proteinExistence type="predicted"/>
<organism evidence="1">
    <name type="scientific">Burkholderia orbicola (strain AU 1054)</name>
    <dbReference type="NCBI Taxonomy" id="331271"/>
    <lineage>
        <taxon>Bacteria</taxon>
        <taxon>Pseudomonadati</taxon>
        <taxon>Pseudomonadota</taxon>
        <taxon>Betaproteobacteria</taxon>
        <taxon>Burkholderiales</taxon>
        <taxon>Burkholderiaceae</taxon>
        <taxon>Burkholderia</taxon>
        <taxon>Burkholderia cepacia complex</taxon>
        <taxon>Burkholderia orbicola</taxon>
    </lineage>
</organism>
<gene>
    <name evidence="1" type="ordered locus">Bcen_2255</name>
</gene>
<name>A0A0H2XR89_BURO1</name>
<dbReference type="EMBL" id="CP000378">
    <property type="protein sequence ID" value="ABF77156.1"/>
    <property type="molecule type" value="Genomic_DNA"/>
</dbReference>
<reference evidence="1" key="1">
    <citation type="submission" date="2006-05" db="EMBL/GenBank/DDBJ databases">
        <title>Complete sequence of chromosome 1 of Burkholderia cenocepacia AU 1054.</title>
        <authorList>
            <consortium name="US DOE Joint Genome Institute"/>
            <person name="Copeland A."/>
            <person name="Lucas S."/>
            <person name="Lapidus A."/>
            <person name="Barry K."/>
            <person name="Detter J.C."/>
            <person name="Glavina del Rio T."/>
            <person name="Hammon N."/>
            <person name="Israni S."/>
            <person name="Dalin E."/>
            <person name="Tice H."/>
            <person name="Pitluck S."/>
            <person name="Chain P."/>
            <person name="Malfatti S."/>
            <person name="Shin M."/>
            <person name="Vergez L."/>
            <person name="Schmutz J."/>
            <person name="Larimer F."/>
            <person name="Land M."/>
            <person name="Hauser L."/>
            <person name="Kyrpides N."/>
            <person name="Lykidis A."/>
            <person name="LiPuma J.J."/>
            <person name="Konstantinidis K."/>
            <person name="Tiedje J.M."/>
            <person name="Richardson P."/>
        </authorList>
    </citation>
    <scope>NUCLEOTIDE SEQUENCE [LARGE SCALE GENOMIC DNA]</scope>
    <source>
        <strain evidence="1">AU 1054</strain>
    </source>
</reference>
<dbReference type="AlphaFoldDB" id="A0A0H2XR89"/>